<protein>
    <recommendedName>
        <fullName evidence="3">Histidine kinase/HSP90-like ATPase domain-containing protein</fullName>
    </recommendedName>
</protein>
<dbReference type="RefSeq" id="WP_174399890.1">
    <property type="nucleotide sequence ID" value="NZ_VBSB01000014.1"/>
</dbReference>
<comment type="caution">
    <text evidence="1">The sequence shown here is derived from an EMBL/GenBank/DDBJ whole genome shotgun (WGS) entry which is preliminary data.</text>
</comment>
<evidence type="ECO:0000313" key="1">
    <source>
        <dbReference type="EMBL" id="NTY62162.1"/>
    </source>
</evidence>
<name>A0ABX2K365_9MYCO</name>
<reference evidence="1 2" key="1">
    <citation type="submission" date="2019-05" db="EMBL/GenBank/DDBJ databases">
        <title>Mycolicibacterium sphagni ENV482 genome assembly.</title>
        <authorList>
            <person name="Chen W."/>
            <person name="Faulkner N.W."/>
            <person name="Hyman M.R."/>
        </authorList>
    </citation>
    <scope>NUCLEOTIDE SEQUENCE [LARGE SCALE GENOMIC DNA]</scope>
    <source>
        <strain evidence="1 2">ENV482</strain>
    </source>
</reference>
<keyword evidence="2" id="KW-1185">Reference proteome</keyword>
<evidence type="ECO:0008006" key="3">
    <source>
        <dbReference type="Google" id="ProtNLM"/>
    </source>
</evidence>
<sequence>MSYGIDYGHFSENIHIGRLNKARTEFVTKEDHTIPAALAVAAWVTNAHGGEVDLTQTNGGSGFRITVERIDSTT</sequence>
<organism evidence="1 2">
    <name type="scientific">Mycolicibacterium sphagni</name>
    <dbReference type="NCBI Taxonomy" id="1786"/>
    <lineage>
        <taxon>Bacteria</taxon>
        <taxon>Bacillati</taxon>
        <taxon>Actinomycetota</taxon>
        <taxon>Actinomycetes</taxon>
        <taxon>Mycobacteriales</taxon>
        <taxon>Mycobacteriaceae</taxon>
        <taxon>Mycolicibacterium</taxon>
    </lineage>
</organism>
<proteinExistence type="predicted"/>
<gene>
    <name evidence="1" type="ORF">FEG63_21710</name>
</gene>
<dbReference type="Proteomes" id="UP000708347">
    <property type="component" value="Unassembled WGS sequence"/>
</dbReference>
<evidence type="ECO:0000313" key="2">
    <source>
        <dbReference type="Proteomes" id="UP000708347"/>
    </source>
</evidence>
<accession>A0ABX2K365</accession>
<dbReference type="EMBL" id="VBSB01000014">
    <property type="protein sequence ID" value="NTY62162.1"/>
    <property type="molecule type" value="Genomic_DNA"/>
</dbReference>